<evidence type="ECO:0000256" key="1">
    <source>
        <dbReference type="SAM" id="MobiDB-lite"/>
    </source>
</evidence>
<proteinExistence type="predicted"/>
<protein>
    <submittedName>
        <fullName evidence="2">Uncharacterized protein</fullName>
    </submittedName>
</protein>
<name>A0A9P6HII9_9AGAM</name>
<reference evidence="2" key="2">
    <citation type="submission" date="2020-11" db="EMBL/GenBank/DDBJ databases">
        <authorList>
            <consortium name="DOE Joint Genome Institute"/>
            <person name="Kuo A."/>
            <person name="Miyauchi S."/>
            <person name="Kiss E."/>
            <person name="Drula E."/>
            <person name="Kohler A."/>
            <person name="Sanchez-Garcia M."/>
            <person name="Andreopoulos B."/>
            <person name="Barry K.W."/>
            <person name="Bonito G."/>
            <person name="Buee M."/>
            <person name="Carver A."/>
            <person name="Chen C."/>
            <person name="Cichocki N."/>
            <person name="Clum A."/>
            <person name="Culley D."/>
            <person name="Crous P.W."/>
            <person name="Fauchery L."/>
            <person name="Girlanda M."/>
            <person name="Hayes R."/>
            <person name="Keri Z."/>
            <person name="Labutti K."/>
            <person name="Lipzen A."/>
            <person name="Lombard V."/>
            <person name="Magnuson J."/>
            <person name="Maillard F."/>
            <person name="Morin E."/>
            <person name="Murat C."/>
            <person name="Nolan M."/>
            <person name="Ohm R."/>
            <person name="Pangilinan J."/>
            <person name="Pereira M."/>
            <person name="Perotto S."/>
            <person name="Peter M."/>
            <person name="Riley R."/>
            <person name="Sitrit Y."/>
            <person name="Stielow B."/>
            <person name="Szollosi G."/>
            <person name="Zifcakova L."/>
            <person name="Stursova M."/>
            <person name="Spatafora J.W."/>
            <person name="Tedersoo L."/>
            <person name="Vaario L.-M."/>
            <person name="Yamada A."/>
            <person name="Yan M."/>
            <person name="Wang P."/>
            <person name="Xu J."/>
            <person name="Bruns T."/>
            <person name="Baldrian P."/>
            <person name="Vilgalys R."/>
            <person name="Henrissat B."/>
            <person name="Grigoriev I.V."/>
            <person name="Hibbett D."/>
            <person name="Nagy L.G."/>
            <person name="Martin F.M."/>
        </authorList>
    </citation>
    <scope>NUCLEOTIDE SEQUENCE</scope>
    <source>
        <strain evidence="2">UH-Tt-Lm1</strain>
    </source>
</reference>
<sequence length="138" mass="14949">MLRRPGLASVIHPDSRLEPSPPPDAAQSAHLPISQKTTQEVAQSCVLSRGFVLNALPPHPISSQPVHQVPPTWTNHTSRYKVLDAHQDDPSTPPVDTPGEALKQPVLGFHRSSPAARRDPTFASHLSIFAPSLVGRSR</sequence>
<feature type="region of interest" description="Disordered" evidence="1">
    <location>
        <begin position="1"/>
        <end position="38"/>
    </location>
</feature>
<organism evidence="2 3">
    <name type="scientific">Thelephora terrestris</name>
    <dbReference type="NCBI Taxonomy" id="56493"/>
    <lineage>
        <taxon>Eukaryota</taxon>
        <taxon>Fungi</taxon>
        <taxon>Dikarya</taxon>
        <taxon>Basidiomycota</taxon>
        <taxon>Agaricomycotina</taxon>
        <taxon>Agaricomycetes</taxon>
        <taxon>Thelephorales</taxon>
        <taxon>Thelephoraceae</taxon>
        <taxon>Thelephora</taxon>
    </lineage>
</organism>
<comment type="caution">
    <text evidence="2">The sequence shown here is derived from an EMBL/GenBank/DDBJ whole genome shotgun (WGS) entry which is preliminary data.</text>
</comment>
<dbReference type="EMBL" id="WIUZ02000005">
    <property type="protein sequence ID" value="KAF9787386.1"/>
    <property type="molecule type" value="Genomic_DNA"/>
</dbReference>
<evidence type="ECO:0000313" key="3">
    <source>
        <dbReference type="Proteomes" id="UP000736335"/>
    </source>
</evidence>
<dbReference type="Proteomes" id="UP000736335">
    <property type="component" value="Unassembled WGS sequence"/>
</dbReference>
<dbReference type="AlphaFoldDB" id="A0A9P6HII9"/>
<accession>A0A9P6HII9</accession>
<keyword evidence="3" id="KW-1185">Reference proteome</keyword>
<gene>
    <name evidence="2" type="ORF">BJ322DRAFT_1019811</name>
</gene>
<evidence type="ECO:0000313" key="2">
    <source>
        <dbReference type="EMBL" id="KAF9787386.1"/>
    </source>
</evidence>
<reference evidence="2" key="1">
    <citation type="journal article" date="2020" name="Nat. Commun.">
        <title>Large-scale genome sequencing of mycorrhizal fungi provides insights into the early evolution of symbiotic traits.</title>
        <authorList>
            <person name="Miyauchi S."/>
            <person name="Kiss E."/>
            <person name="Kuo A."/>
            <person name="Drula E."/>
            <person name="Kohler A."/>
            <person name="Sanchez-Garcia M."/>
            <person name="Morin E."/>
            <person name="Andreopoulos B."/>
            <person name="Barry K.W."/>
            <person name="Bonito G."/>
            <person name="Buee M."/>
            <person name="Carver A."/>
            <person name="Chen C."/>
            <person name="Cichocki N."/>
            <person name="Clum A."/>
            <person name="Culley D."/>
            <person name="Crous P.W."/>
            <person name="Fauchery L."/>
            <person name="Girlanda M."/>
            <person name="Hayes R.D."/>
            <person name="Keri Z."/>
            <person name="LaButti K."/>
            <person name="Lipzen A."/>
            <person name="Lombard V."/>
            <person name="Magnuson J."/>
            <person name="Maillard F."/>
            <person name="Murat C."/>
            <person name="Nolan M."/>
            <person name="Ohm R.A."/>
            <person name="Pangilinan J."/>
            <person name="Pereira M.F."/>
            <person name="Perotto S."/>
            <person name="Peter M."/>
            <person name="Pfister S."/>
            <person name="Riley R."/>
            <person name="Sitrit Y."/>
            <person name="Stielow J.B."/>
            <person name="Szollosi G."/>
            <person name="Zifcakova L."/>
            <person name="Stursova M."/>
            <person name="Spatafora J.W."/>
            <person name="Tedersoo L."/>
            <person name="Vaario L.M."/>
            <person name="Yamada A."/>
            <person name="Yan M."/>
            <person name="Wang P."/>
            <person name="Xu J."/>
            <person name="Bruns T."/>
            <person name="Baldrian P."/>
            <person name="Vilgalys R."/>
            <person name="Dunand C."/>
            <person name="Henrissat B."/>
            <person name="Grigoriev I.V."/>
            <person name="Hibbett D."/>
            <person name="Nagy L.G."/>
            <person name="Martin F.M."/>
        </authorList>
    </citation>
    <scope>NUCLEOTIDE SEQUENCE</scope>
    <source>
        <strain evidence="2">UH-Tt-Lm1</strain>
    </source>
</reference>